<dbReference type="PANTHER" id="PTHR11640:SF31">
    <property type="entry name" value="IRREGULAR CHIASM C-ROUGHEST PROTEIN-RELATED"/>
    <property type="match status" value="1"/>
</dbReference>
<comment type="subcellular location">
    <subcellularLocation>
        <location evidence="1">Membrane</location>
        <topology evidence="1">Single-pass type I membrane protein</topology>
    </subcellularLocation>
</comment>
<keyword evidence="6" id="KW-1133">Transmembrane helix</keyword>
<dbReference type="InterPro" id="IPR013783">
    <property type="entry name" value="Ig-like_fold"/>
</dbReference>
<dbReference type="InterPro" id="IPR003598">
    <property type="entry name" value="Ig_sub2"/>
</dbReference>
<dbReference type="GO" id="GO:0005886">
    <property type="term" value="C:plasma membrane"/>
    <property type="evidence" value="ECO:0007669"/>
    <property type="project" value="TreeGrafter"/>
</dbReference>
<evidence type="ECO:0000256" key="2">
    <source>
        <dbReference type="ARBA" id="ARBA00023136"/>
    </source>
</evidence>
<accession>A0A158R5S6</accession>
<feature type="transmembrane region" description="Helical" evidence="6">
    <location>
        <begin position="12"/>
        <end position="32"/>
    </location>
</feature>
<keyword evidence="8" id="KW-1185">Reference proteome</keyword>
<name>A0A158R5S6_9BILA</name>
<dbReference type="Pfam" id="PF13927">
    <property type="entry name" value="Ig_3"/>
    <property type="match status" value="2"/>
</dbReference>
<protein>
    <submittedName>
        <fullName evidence="9">Ig-like domain-containing protein</fullName>
    </submittedName>
</protein>
<dbReference type="InterPro" id="IPR013162">
    <property type="entry name" value="CD80_C2-set"/>
</dbReference>
<dbReference type="Gene3D" id="2.60.40.10">
    <property type="entry name" value="Immunoglobulins"/>
    <property type="match status" value="4"/>
</dbReference>
<feature type="domain" description="Ig-like" evidence="7">
    <location>
        <begin position="276"/>
        <end position="361"/>
    </location>
</feature>
<dbReference type="GO" id="GO:0050839">
    <property type="term" value="F:cell adhesion molecule binding"/>
    <property type="evidence" value="ECO:0007669"/>
    <property type="project" value="TreeGrafter"/>
</dbReference>
<feature type="domain" description="Ig-like" evidence="7">
    <location>
        <begin position="57"/>
        <end position="132"/>
    </location>
</feature>
<evidence type="ECO:0000259" key="7">
    <source>
        <dbReference type="PROSITE" id="PS50835"/>
    </source>
</evidence>
<dbReference type="InterPro" id="IPR003599">
    <property type="entry name" value="Ig_sub"/>
</dbReference>
<evidence type="ECO:0000256" key="3">
    <source>
        <dbReference type="ARBA" id="ARBA00023157"/>
    </source>
</evidence>
<keyword evidence="4" id="KW-0325">Glycoprotein</keyword>
<dbReference type="Pfam" id="PF08205">
    <property type="entry name" value="C2-set_2"/>
    <property type="match status" value="1"/>
</dbReference>
<evidence type="ECO:0000313" key="8">
    <source>
        <dbReference type="Proteomes" id="UP000046393"/>
    </source>
</evidence>
<organism evidence="8 9">
    <name type="scientific">Syphacia muris</name>
    <dbReference type="NCBI Taxonomy" id="451379"/>
    <lineage>
        <taxon>Eukaryota</taxon>
        <taxon>Metazoa</taxon>
        <taxon>Ecdysozoa</taxon>
        <taxon>Nematoda</taxon>
        <taxon>Chromadorea</taxon>
        <taxon>Rhabditida</taxon>
        <taxon>Spirurina</taxon>
        <taxon>Oxyuridomorpha</taxon>
        <taxon>Oxyuroidea</taxon>
        <taxon>Oxyuridae</taxon>
        <taxon>Syphacia</taxon>
    </lineage>
</organism>
<dbReference type="STRING" id="451379.A0A158R5S6"/>
<dbReference type="GO" id="GO:0005911">
    <property type="term" value="C:cell-cell junction"/>
    <property type="evidence" value="ECO:0007669"/>
    <property type="project" value="TreeGrafter"/>
</dbReference>
<dbReference type="SUPFAM" id="SSF48726">
    <property type="entry name" value="Immunoglobulin"/>
    <property type="match status" value="4"/>
</dbReference>
<evidence type="ECO:0000256" key="6">
    <source>
        <dbReference type="SAM" id="Phobius"/>
    </source>
</evidence>
<sequence>MDLSKTLVESAVIQMIPVICFLIFFNLFGHVFSDGSAEAKKFLIKSPDDVTVLLHGTAKFVCEFSKPPLSMYWTNGSTFYHQNEINERLRTSTIDTKSTLIIDNVQLEDSNEYWCDFKFENGSSQSRHSQLSVLVKPKPPVILGHQKSLDAKSNKLISVTCQSSAGKPASKIYWALEDEDELAWFVDDDTVLIKSNDFSHLKQTTRKGANITETSMQISLTKNSMDLNHRLSEVNSTLKLIPLADDDGKNLLCIVYHESYNGTFHTANVSLNVTHPPIVTVSVNDSSTLIEGYSALLECDAKAKPSNNLRFLWNTTSNDISVSNRQLFIKKLKREHNNKMFVCEVTNSLGTGRSELLLNVSYGPVFTKRSDLVVGELGNKTVLTCEADGNPPPAIVWRKNNNAKIIGTGKRLIFKHLTTEDRDLYICVATVYGFPPINQSIFLDIKSAPLISLTESPTSFGDSRELLCEAKSSQVPFTFCVAINACGTSSETIKFQKAMIFRGFLPVRIMLPLLIAVLSLIAILFCLCLLGCKRRLYKDSKRLSEEQSDVSVKCEQLDGGQFFADTYMPQMLDGRDFHFTKDYVSVPQGNPDLDYFEASPEIINAYLPRGNRIEEYGNSYGNYPINTSATGEPTFGMYGYNNINNLNTETSLLEQSAEMVPSDFVTAPGYAIGGNTFIGRPVSRLSTHV</sequence>
<dbReference type="Proteomes" id="UP000046393">
    <property type="component" value="Unplaced"/>
</dbReference>
<dbReference type="SMART" id="SM00408">
    <property type="entry name" value="IGc2"/>
    <property type="match status" value="3"/>
</dbReference>
<keyword evidence="2 6" id="KW-0472">Membrane</keyword>
<keyword evidence="6" id="KW-0812">Transmembrane</keyword>
<dbReference type="SMART" id="SM00409">
    <property type="entry name" value="IG"/>
    <property type="match status" value="4"/>
</dbReference>
<dbReference type="WBParaSite" id="SMUV_0000797901-mRNA-1">
    <property type="protein sequence ID" value="SMUV_0000797901-mRNA-1"/>
    <property type="gene ID" value="SMUV_0000797901"/>
</dbReference>
<proteinExistence type="predicted"/>
<dbReference type="InterPro" id="IPR007110">
    <property type="entry name" value="Ig-like_dom"/>
</dbReference>
<keyword evidence="5" id="KW-0393">Immunoglobulin domain</keyword>
<dbReference type="AlphaFoldDB" id="A0A158R5S6"/>
<evidence type="ECO:0000256" key="5">
    <source>
        <dbReference type="ARBA" id="ARBA00023319"/>
    </source>
</evidence>
<evidence type="ECO:0000313" key="9">
    <source>
        <dbReference type="WBParaSite" id="SMUV_0000797901-mRNA-1"/>
    </source>
</evidence>
<evidence type="ECO:0000256" key="1">
    <source>
        <dbReference type="ARBA" id="ARBA00004479"/>
    </source>
</evidence>
<feature type="domain" description="Ig-like" evidence="7">
    <location>
        <begin position="364"/>
        <end position="430"/>
    </location>
</feature>
<dbReference type="InterPro" id="IPR036179">
    <property type="entry name" value="Ig-like_dom_sf"/>
</dbReference>
<keyword evidence="3" id="KW-1015">Disulfide bond</keyword>
<dbReference type="PANTHER" id="PTHR11640">
    <property type="entry name" value="NEPHRIN"/>
    <property type="match status" value="1"/>
</dbReference>
<feature type="domain" description="Ig-like" evidence="7">
    <location>
        <begin position="139"/>
        <end position="270"/>
    </location>
</feature>
<dbReference type="CDD" id="cd00096">
    <property type="entry name" value="Ig"/>
    <property type="match status" value="1"/>
</dbReference>
<feature type="transmembrane region" description="Helical" evidence="6">
    <location>
        <begin position="509"/>
        <end position="532"/>
    </location>
</feature>
<reference evidence="9" key="1">
    <citation type="submission" date="2016-04" db="UniProtKB">
        <authorList>
            <consortium name="WormBaseParasite"/>
        </authorList>
    </citation>
    <scope>IDENTIFICATION</scope>
</reference>
<dbReference type="GO" id="GO:0098609">
    <property type="term" value="P:cell-cell adhesion"/>
    <property type="evidence" value="ECO:0007669"/>
    <property type="project" value="TreeGrafter"/>
</dbReference>
<dbReference type="PROSITE" id="PS50835">
    <property type="entry name" value="IG_LIKE"/>
    <property type="match status" value="4"/>
</dbReference>
<dbReference type="InterPro" id="IPR051275">
    <property type="entry name" value="Cell_adhesion_signaling"/>
</dbReference>
<evidence type="ECO:0000256" key="4">
    <source>
        <dbReference type="ARBA" id="ARBA00023180"/>
    </source>
</evidence>